<evidence type="ECO:0000256" key="6">
    <source>
        <dbReference type="ARBA" id="ARBA00023012"/>
    </source>
</evidence>
<dbReference type="SMART" id="SM00388">
    <property type="entry name" value="HisKA"/>
    <property type="match status" value="1"/>
</dbReference>
<dbReference type="InterPro" id="IPR036890">
    <property type="entry name" value="HATPase_C_sf"/>
</dbReference>
<dbReference type="InterPro" id="IPR001789">
    <property type="entry name" value="Sig_transdc_resp-reg_receiver"/>
</dbReference>
<dbReference type="PROSITE" id="PS50112">
    <property type="entry name" value="PAS"/>
    <property type="match status" value="1"/>
</dbReference>
<dbReference type="Pfam" id="PF02518">
    <property type="entry name" value="HATPase_c"/>
    <property type="match status" value="1"/>
</dbReference>
<dbReference type="Pfam" id="PF08448">
    <property type="entry name" value="PAS_4"/>
    <property type="match status" value="1"/>
</dbReference>
<dbReference type="PROSITE" id="PS50110">
    <property type="entry name" value="RESPONSE_REGULATORY"/>
    <property type="match status" value="1"/>
</dbReference>
<dbReference type="InterPro" id="IPR003661">
    <property type="entry name" value="HisK_dim/P_dom"/>
</dbReference>
<name>A0ABN1RW56_9ACTN</name>
<dbReference type="SUPFAM" id="SSF55785">
    <property type="entry name" value="PYP-like sensor domain (PAS domain)"/>
    <property type="match status" value="1"/>
</dbReference>
<comment type="caution">
    <text evidence="12">The sequence shown here is derived from an EMBL/GenBank/DDBJ whole genome shotgun (WGS) entry which is preliminary data.</text>
</comment>
<dbReference type="CDD" id="cd00082">
    <property type="entry name" value="HisKA"/>
    <property type="match status" value="1"/>
</dbReference>
<dbReference type="InterPro" id="IPR000700">
    <property type="entry name" value="PAS-assoc_C"/>
</dbReference>
<dbReference type="InterPro" id="IPR003594">
    <property type="entry name" value="HATPase_dom"/>
</dbReference>
<evidence type="ECO:0000313" key="12">
    <source>
        <dbReference type="EMBL" id="GAA0965210.1"/>
    </source>
</evidence>
<dbReference type="SMART" id="SM00448">
    <property type="entry name" value="REC"/>
    <property type="match status" value="1"/>
</dbReference>
<keyword evidence="5" id="KW-0808">Transferase</keyword>
<dbReference type="SUPFAM" id="SSF52172">
    <property type="entry name" value="CheY-like"/>
    <property type="match status" value="1"/>
</dbReference>
<dbReference type="Gene3D" id="3.30.565.10">
    <property type="entry name" value="Histidine kinase-like ATPase, C-terminal domain"/>
    <property type="match status" value="2"/>
</dbReference>
<evidence type="ECO:0000259" key="8">
    <source>
        <dbReference type="PROSITE" id="PS50109"/>
    </source>
</evidence>
<dbReference type="InterPro" id="IPR001932">
    <property type="entry name" value="PPM-type_phosphatase-like_dom"/>
</dbReference>
<dbReference type="Gene3D" id="3.60.40.10">
    <property type="entry name" value="PPM-type phosphatase domain"/>
    <property type="match status" value="1"/>
</dbReference>
<dbReference type="NCBIfam" id="TIGR00229">
    <property type="entry name" value="sensory_box"/>
    <property type="match status" value="1"/>
</dbReference>
<evidence type="ECO:0000256" key="2">
    <source>
        <dbReference type="ARBA" id="ARBA00004236"/>
    </source>
</evidence>
<keyword evidence="6" id="KW-0902">Two-component regulatory system</keyword>
<dbReference type="InterPro" id="IPR005467">
    <property type="entry name" value="His_kinase_dom"/>
</dbReference>
<dbReference type="InterPro" id="IPR004358">
    <property type="entry name" value="Sig_transdc_His_kin-like_C"/>
</dbReference>
<dbReference type="Gene3D" id="3.30.450.40">
    <property type="match status" value="1"/>
</dbReference>
<dbReference type="CDD" id="cd16936">
    <property type="entry name" value="HATPase_RsbW-like"/>
    <property type="match status" value="1"/>
</dbReference>
<gene>
    <name evidence="12" type="ORF">GCM10009550_64900</name>
</gene>
<keyword evidence="5" id="KW-0418">Kinase</keyword>
<accession>A0ABN1RW56</accession>
<dbReference type="Gene3D" id="3.40.50.2300">
    <property type="match status" value="1"/>
</dbReference>
<proteinExistence type="predicted"/>
<evidence type="ECO:0000256" key="4">
    <source>
        <dbReference type="ARBA" id="ARBA00022553"/>
    </source>
</evidence>
<dbReference type="CDD" id="cd16922">
    <property type="entry name" value="HATPase_EvgS-ArcB-TorS-like"/>
    <property type="match status" value="1"/>
</dbReference>
<dbReference type="SMART" id="SM00091">
    <property type="entry name" value="PAS"/>
    <property type="match status" value="1"/>
</dbReference>
<feature type="domain" description="PAS" evidence="10">
    <location>
        <begin position="767"/>
        <end position="835"/>
    </location>
</feature>
<dbReference type="SMART" id="SM00387">
    <property type="entry name" value="HATPase_c"/>
    <property type="match status" value="1"/>
</dbReference>
<dbReference type="InterPro" id="IPR011006">
    <property type="entry name" value="CheY-like_superfamily"/>
</dbReference>
<dbReference type="InterPro" id="IPR000014">
    <property type="entry name" value="PAS"/>
</dbReference>
<comment type="catalytic activity">
    <reaction evidence="1">
        <text>ATP + protein L-histidine = ADP + protein N-phospho-L-histidine.</text>
        <dbReference type="EC" id="2.7.13.3"/>
    </reaction>
</comment>
<evidence type="ECO:0000259" key="11">
    <source>
        <dbReference type="PROSITE" id="PS50113"/>
    </source>
</evidence>
<dbReference type="PROSITE" id="PS50109">
    <property type="entry name" value="HIS_KIN"/>
    <property type="match status" value="1"/>
</dbReference>
<evidence type="ECO:0000256" key="3">
    <source>
        <dbReference type="ARBA" id="ARBA00012438"/>
    </source>
</evidence>
<dbReference type="InterPro" id="IPR029016">
    <property type="entry name" value="GAF-like_dom_sf"/>
</dbReference>
<dbReference type="InterPro" id="IPR036097">
    <property type="entry name" value="HisK_dim/P_sf"/>
</dbReference>
<evidence type="ECO:0000256" key="5">
    <source>
        <dbReference type="ARBA" id="ARBA00022777"/>
    </source>
</evidence>
<dbReference type="Gene3D" id="3.30.450.20">
    <property type="entry name" value="PAS domain"/>
    <property type="match status" value="2"/>
</dbReference>
<evidence type="ECO:0000256" key="1">
    <source>
        <dbReference type="ARBA" id="ARBA00000085"/>
    </source>
</evidence>
<dbReference type="CDD" id="cd17574">
    <property type="entry name" value="REC_OmpR"/>
    <property type="match status" value="1"/>
</dbReference>
<dbReference type="Pfam" id="PF07228">
    <property type="entry name" value="SpoIIE"/>
    <property type="match status" value="1"/>
</dbReference>
<evidence type="ECO:0000259" key="10">
    <source>
        <dbReference type="PROSITE" id="PS50112"/>
    </source>
</evidence>
<dbReference type="InterPro" id="IPR013656">
    <property type="entry name" value="PAS_4"/>
</dbReference>
<feature type="domain" description="Response regulatory" evidence="9">
    <location>
        <begin position="635"/>
        <end position="751"/>
    </location>
</feature>
<comment type="subcellular location">
    <subcellularLocation>
        <location evidence="2">Cell membrane</location>
    </subcellularLocation>
</comment>
<dbReference type="SMART" id="SM00331">
    <property type="entry name" value="PP2C_SIG"/>
    <property type="match status" value="1"/>
</dbReference>
<feature type="domain" description="PAC" evidence="11">
    <location>
        <begin position="837"/>
        <end position="889"/>
    </location>
</feature>
<keyword evidence="13" id="KW-1185">Reference proteome</keyword>
<keyword evidence="4 7" id="KW-0597">Phosphoprotein</keyword>
<feature type="modified residue" description="4-aspartylphosphate" evidence="7">
    <location>
        <position position="684"/>
    </location>
</feature>
<organism evidence="12 13">
    <name type="scientific">Actinocorallia libanotica</name>
    <dbReference type="NCBI Taxonomy" id="46162"/>
    <lineage>
        <taxon>Bacteria</taxon>
        <taxon>Bacillati</taxon>
        <taxon>Actinomycetota</taxon>
        <taxon>Actinomycetes</taxon>
        <taxon>Streptosporangiales</taxon>
        <taxon>Thermomonosporaceae</taxon>
        <taxon>Actinocorallia</taxon>
    </lineage>
</organism>
<dbReference type="Pfam" id="PF00072">
    <property type="entry name" value="Response_reg"/>
    <property type="match status" value="1"/>
</dbReference>
<dbReference type="SUPFAM" id="SSF55781">
    <property type="entry name" value="GAF domain-like"/>
    <property type="match status" value="1"/>
</dbReference>
<dbReference type="SUPFAM" id="SSF47384">
    <property type="entry name" value="Homodimeric domain of signal transducing histidine kinase"/>
    <property type="match status" value="1"/>
</dbReference>
<dbReference type="Pfam" id="PF13581">
    <property type="entry name" value="HATPase_c_2"/>
    <property type="match status" value="1"/>
</dbReference>
<protein>
    <recommendedName>
        <fullName evidence="3">histidine kinase</fullName>
        <ecNumber evidence="3">2.7.13.3</ecNumber>
    </recommendedName>
</protein>
<dbReference type="Proteomes" id="UP001500665">
    <property type="component" value="Unassembled WGS sequence"/>
</dbReference>
<dbReference type="InterPro" id="IPR036457">
    <property type="entry name" value="PPM-type-like_dom_sf"/>
</dbReference>
<dbReference type="Pfam" id="PF00512">
    <property type="entry name" value="HisKA"/>
    <property type="match status" value="1"/>
</dbReference>
<dbReference type="PROSITE" id="PS50113">
    <property type="entry name" value="PAC"/>
    <property type="match status" value="1"/>
</dbReference>
<dbReference type="Gene3D" id="1.10.287.130">
    <property type="match status" value="1"/>
</dbReference>
<dbReference type="SUPFAM" id="SSF55874">
    <property type="entry name" value="ATPase domain of HSP90 chaperone/DNA topoisomerase II/histidine kinase"/>
    <property type="match status" value="2"/>
</dbReference>
<dbReference type="RefSeq" id="WP_344245346.1">
    <property type="nucleotide sequence ID" value="NZ_BAAAHH010000037.1"/>
</dbReference>
<dbReference type="EC" id="2.7.13.3" evidence="3"/>
<evidence type="ECO:0000313" key="13">
    <source>
        <dbReference type="Proteomes" id="UP001500665"/>
    </source>
</evidence>
<evidence type="ECO:0000256" key="7">
    <source>
        <dbReference type="PROSITE-ProRule" id="PRU00169"/>
    </source>
</evidence>
<sequence length="1383" mass="149636">MTRSEGTEHKASAMADVFAADAVVGRDLAAVDWAATPLGAPDGWPQSLRTAVSILLSSRFSMWMAWGPELTFFCNDAYRRDTLGQKYPWALGRPANEVWAEIWDDIGPRIRTVLSTGEATWDEGLLLFLERSGFPEESYHTFSYSPLRDEAEDVVGMLCVVSEDTERVIGERQMATLRDLGSDLSVVRTEQEMLAFTGRQLDRNLRDFPFTLTYLFHEDGSARLTASTGIASGHRAVPETLAVDDPNAVWPAVALVRGESVLMELKGGAYTGLPAGDWSEPPTHALVLPLLQQGDAPYGFLVAALNRYRPLDEGYRGFAELVAGHIAAGVASARSYQTQQRRAEELAELDRAKTTFFSNISHEFRTPLTLILGPLEELLGGIGERDERVREELETIHRNGLRMSKLVNTLLDFSRIGAGRMQARYEPVDLAATTAELASVFRSAVDKAGLAFEVDCPPLGRPVHVDRGMWEKIVLNLLSNALKFTFEGSIRVAVRAEDDHAVVTVADTGIGVSAEEVPRLFERFHRIESARSRSNEGSGIGLSLVQELVGLHGGAITARSAENEGTAFTIRLPYGTAHLPAESLVEASGPNTVSSTADPYVQEALRWLPHERPGPFSVPVEGPVAPSQGAAVSARVLIADDNADMREYLSRLLTGAGYAIDAVSDGLEALDAVRTNPPDLVVSDVMMPHLDGLSLVAALRTDPRTASVPVLLLSARAGQEASIEGLQAGADDYLVKPFAAAELLARVRANVELARLRNHHARWRTALVDSMQEAFFVCDEEGAVIEINAAFTDILGYAAEDLPYRPIHPWWPDAATDPQAHRQVEEVFAALLDDSRGSYTIPVVHRDGHRLWAGITFNQIHDPDTGRKVIVGTFRDVTAEHYAIQRESALAALSMRLSQATSLAEALSGALEELRELWLAKRVTAVVFGDDAPSLTATEPGLSWDGLTEEQRAALTALRDHQTLVPVADRATGAGITLEHPQGRLVLWLGLGDGRPFTDQDQTLLSLLAGHLTQGLVRAHQIDQQRETALALQRAILGPSSLPEGFAVRYEPAARPLEVGGDWYDTIPLPDGRIGIVVGDCVGRGLAAAAVMGQLRSACRALLLQDPGPARVLMALDHFAATVPGAQCTTVFCAVLDPGTGHLVYSSAGHPPGILAHADGTTEHLAGGRFVPLAVRPITQRPQAECTVPPRSTLLLYTDGLVERRRQPLTAGIDLAGAAVQAGRNTAVDDLATQVMARLAPAGGYDDDVALLLYRHPAPLEMSFPAESAQLASVRKALRNWLAQCQLPPQTVQNVLVAAGEACANAIEHGHRHAPGEVVQLRAEALVDNLHLTIADTGRWQEPRPETNTHRGRGVILMRTLMQQVTITPGPTGTTVDMYTRIA</sequence>
<dbReference type="PANTHER" id="PTHR43547">
    <property type="entry name" value="TWO-COMPONENT HISTIDINE KINASE"/>
    <property type="match status" value="1"/>
</dbReference>
<evidence type="ECO:0000259" key="9">
    <source>
        <dbReference type="PROSITE" id="PS50110"/>
    </source>
</evidence>
<dbReference type="PANTHER" id="PTHR43547:SF2">
    <property type="entry name" value="HYBRID SIGNAL TRANSDUCTION HISTIDINE KINASE C"/>
    <property type="match status" value="1"/>
</dbReference>
<dbReference type="PRINTS" id="PR00344">
    <property type="entry name" value="BCTRLSENSOR"/>
</dbReference>
<dbReference type="InterPro" id="IPR035965">
    <property type="entry name" value="PAS-like_dom_sf"/>
</dbReference>
<feature type="domain" description="Histidine kinase" evidence="8">
    <location>
        <begin position="359"/>
        <end position="576"/>
    </location>
</feature>
<dbReference type="EMBL" id="BAAAHH010000037">
    <property type="protein sequence ID" value="GAA0965210.1"/>
    <property type="molecule type" value="Genomic_DNA"/>
</dbReference>
<dbReference type="CDD" id="cd00130">
    <property type="entry name" value="PAS"/>
    <property type="match status" value="1"/>
</dbReference>
<reference evidence="12 13" key="1">
    <citation type="journal article" date="2019" name="Int. J. Syst. Evol. Microbiol.">
        <title>The Global Catalogue of Microorganisms (GCM) 10K type strain sequencing project: providing services to taxonomists for standard genome sequencing and annotation.</title>
        <authorList>
            <consortium name="The Broad Institute Genomics Platform"/>
            <consortium name="The Broad Institute Genome Sequencing Center for Infectious Disease"/>
            <person name="Wu L."/>
            <person name="Ma J."/>
        </authorList>
    </citation>
    <scope>NUCLEOTIDE SEQUENCE [LARGE SCALE GENOMIC DNA]</scope>
    <source>
        <strain evidence="12 13">JCM 10696</strain>
    </source>
</reference>